<dbReference type="EMBL" id="JAKKPZ010000016">
    <property type="protein sequence ID" value="KAI1713229.1"/>
    <property type="molecule type" value="Genomic_DNA"/>
</dbReference>
<accession>A0AAD4N1H8</accession>
<dbReference type="PANTHER" id="PTHR46561">
    <property type="entry name" value="SERPENTINE RECEPTOR, CLASS AB (CLASS A-LIKE)-RELATED"/>
    <property type="match status" value="1"/>
</dbReference>
<dbReference type="PANTHER" id="PTHR46561:SF15">
    <property type="entry name" value="G_PROTEIN_RECEP_F1_2 DOMAIN-CONTAINING PROTEIN"/>
    <property type="match status" value="1"/>
</dbReference>
<evidence type="ECO:0000313" key="7">
    <source>
        <dbReference type="Proteomes" id="UP001201812"/>
    </source>
</evidence>
<comment type="subcellular location">
    <subcellularLocation>
        <location evidence="1">Membrane</location>
        <topology evidence="1">Multi-pass membrane protein</topology>
    </subcellularLocation>
</comment>
<gene>
    <name evidence="6" type="ORF">DdX_09304</name>
</gene>
<reference evidence="6" key="1">
    <citation type="submission" date="2022-01" db="EMBL/GenBank/DDBJ databases">
        <title>Genome Sequence Resource for Two Populations of Ditylenchus destructor, the Migratory Endoparasitic Phytonematode.</title>
        <authorList>
            <person name="Zhang H."/>
            <person name="Lin R."/>
            <person name="Xie B."/>
        </authorList>
    </citation>
    <scope>NUCLEOTIDE SEQUENCE</scope>
    <source>
        <strain evidence="6">BazhouSP</strain>
    </source>
</reference>
<comment type="caution">
    <text evidence="6">The sequence shown here is derived from an EMBL/GenBank/DDBJ whole genome shotgun (WGS) entry which is preliminary data.</text>
</comment>
<keyword evidence="6" id="KW-0675">Receptor</keyword>
<keyword evidence="4 5" id="KW-0472">Membrane</keyword>
<sequence>MAPPPLNNCTAAYNFAKHAPMYGVGMIQATLSILSLTLLIWICIVLFQNKHIISKRTAQLHTNLKILLISGGCFYAIHAIAVLSSDIAFVQIPFFNKNDQECSYLTPTWKCLLVCVPMFLCVIGFTTLHVAMFIERCLATFYFSEYERRGPIIGSLLSISMVFVSCAVDFFLFYKEEFFEYE</sequence>
<organism evidence="6 7">
    <name type="scientific">Ditylenchus destructor</name>
    <dbReference type="NCBI Taxonomy" id="166010"/>
    <lineage>
        <taxon>Eukaryota</taxon>
        <taxon>Metazoa</taxon>
        <taxon>Ecdysozoa</taxon>
        <taxon>Nematoda</taxon>
        <taxon>Chromadorea</taxon>
        <taxon>Rhabditida</taxon>
        <taxon>Tylenchina</taxon>
        <taxon>Tylenchomorpha</taxon>
        <taxon>Sphaerularioidea</taxon>
        <taxon>Anguinidae</taxon>
        <taxon>Anguininae</taxon>
        <taxon>Ditylenchus</taxon>
    </lineage>
</organism>
<evidence type="ECO:0000256" key="3">
    <source>
        <dbReference type="ARBA" id="ARBA00022989"/>
    </source>
</evidence>
<name>A0AAD4N1H8_9BILA</name>
<evidence type="ECO:0000256" key="4">
    <source>
        <dbReference type="ARBA" id="ARBA00023136"/>
    </source>
</evidence>
<keyword evidence="3 5" id="KW-1133">Transmembrane helix</keyword>
<feature type="transmembrane region" description="Helical" evidence="5">
    <location>
        <begin position="107"/>
        <end position="131"/>
    </location>
</feature>
<dbReference type="Pfam" id="PF10292">
    <property type="entry name" value="7TM_GPCR_Srab"/>
    <property type="match status" value="1"/>
</dbReference>
<keyword evidence="7" id="KW-1185">Reference proteome</keyword>
<evidence type="ECO:0000256" key="1">
    <source>
        <dbReference type="ARBA" id="ARBA00004141"/>
    </source>
</evidence>
<protein>
    <submittedName>
        <fullName evidence="6">Serpentine type 7TM GPCR receptor class ab chemoreceptor domain-containing protein</fullName>
    </submittedName>
</protein>
<dbReference type="InterPro" id="IPR019408">
    <property type="entry name" value="7TM_GPCR_serpentine_rcpt_Srab"/>
</dbReference>
<proteinExistence type="predicted"/>
<keyword evidence="2 5" id="KW-0812">Transmembrane</keyword>
<dbReference type="Proteomes" id="UP001201812">
    <property type="component" value="Unassembled WGS sequence"/>
</dbReference>
<evidence type="ECO:0000313" key="6">
    <source>
        <dbReference type="EMBL" id="KAI1713229.1"/>
    </source>
</evidence>
<feature type="transmembrane region" description="Helical" evidence="5">
    <location>
        <begin position="67"/>
        <end position="95"/>
    </location>
</feature>
<feature type="transmembrane region" description="Helical" evidence="5">
    <location>
        <begin position="26"/>
        <end position="47"/>
    </location>
</feature>
<feature type="transmembrane region" description="Helical" evidence="5">
    <location>
        <begin position="152"/>
        <end position="174"/>
    </location>
</feature>
<evidence type="ECO:0000256" key="5">
    <source>
        <dbReference type="SAM" id="Phobius"/>
    </source>
</evidence>
<dbReference type="GO" id="GO:0016020">
    <property type="term" value="C:membrane"/>
    <property type="evidence" value="ECO:0007669"/>
    <property type="project" value="UniProtKB-SubCell"/>
</dbReference>
<dbReference type="AlphaFoldDB" id="A0AAD4N1H8"/>
<dbReference type="InterPro" id="IPR053286">
    <property type="entry name" value="Nematode_rcpt-like_srab"/>
</dbReference>
<evidence type="ECO:0000256" key="2">
    <source>
        <dbReference type="ARBA" id="ARBA00022692"/>
    </source>
</evidence>